<feature type="region of interest" description="Disordered" evidence="2">
    <location>
        <begin position="960"/>
        <end position="990"/>
    </location>
</feature>
<reference evidence="3 4" key="1">
    <citation type="journal article" date="2014" name="Genome Biol. Evol.">
        <title>The secreted proteins of Achlya hypogyna and Thraustotheca clavata identify the ancestral oomycete secretome and reveal gene acquisitions by horizontal gene transfer.</title>
        <authorList>
            <person name="Misner I."/>
            <person name="Blouin N."/>
            <person name="Leonard G."/>
            <person name="Richards T.A."/>
            <person name="Lane C.E."/>
        </authorList>
    </citation>
    <scope>NUCLEOTIDE SEQUENCE [LARGE SCALE GENOMIC DNA]</scope>
    <source>
        <strain evidence="3 4">ATCC 34112</strain>
    </source>
</reference>
<sequence length="1450" mass="163571">MRSVESIVRTKAEADGSTVDLSNAYVGNDGCAVLGRVLRDFPLKRVLDLRGNRIQADGMVHLASFLKHNTTIITLNLEWNCVGVLEHGIEALAEALAMNSTLTQLDLRNNSIGPDGATILATGLKRNRTLQELDLRWNEIGSVGGHALAEMLQVNRSLVRMHLMGNDVSMATIEVIEACLRRNVNEMAMITQEKEEVEVVPQEVEEDPKMLLTYMAENDRLQEEVAMTKKHVRLMEDEHEMNEKRVQKLHADIRLLQEDRDRFQLRELEALKTAEDYKNLYNEADARRRKDLEEHELAKHRLDQECLRLKGQALQAELSHQRVFEQLESERKQFTLEKDFLETSLAKTKASLQTAQLECERLQNIYTNECSLAEKKAQEAKDNAEAKNSLLVRRFDTTQAALEEQVRALARQLELSQREVVHEREIKEQLQANLLTLKLSHEKELGEHLSRVEKETQERFDRTVAAVEEQLEAMRTMRLSLERDVEKHAASIEKLREEKSRMRTDHEADRQSLEQLVIELRAEAQKLKDTICQKDLDRARNERKCEQLQERIQSLEQEIAHNTLANEARISELLERVETHRVKAEVALAQRHELESNLQNQIDELQSQLRKEKQLQSERFESFAARITRFVRSFMEAKSEDDNKKKLAKKSSKKAAPEGPSIAASQPPMVMDVPRMNLAGLNNAEPKVVAGNDEKAKKKSSKKKSEAPTAAPTATAIPTSAPPVSAVLPSTTAAPKDGAIDEEEKAKQAARREAKRQKQKEMEEAKKRKEEAEKQALELARREEEARQRESRKALELAALNANAEECQEEEDYDDDFENYDDERFNDEPAKGAKASKSNNNDVLDKPDEETVKKIREALQAESKSRSSTPTSSSKSTSRQEVKETKKATSSSVSSSIAGLKQAVDPRAKRIKEILDKKKFEMEKFNIFTQAPGSDMDKYMQQLRSGAVRQIFIQTNEDARGVSTQTKMSETKEQGMHFPDDRGMDMESSTGSSRHFMRFLERSAQVCEVLVEENLLRSVLAASSKEKETQASNTRKLTSIHADQIPIEELPLLQDRILVDLAFSPIVSHWLLAAYSPSNDNNAKVFPDKSILCVWDVNQPKMPISMGPNRDMFAICGTETGDIHLWDLRLPVPPNYEGKWIVLFVLLNLVAIDDTFKLRIGPPLFSTAGLKYQHKNHTSPICSVEPISSSKKGANFQVGSLDDRGVVIIWSVVGWESENNDTPVIDTCVEIGGRVKLIRTAVIDTSLSLHVGPFATLLAFFPTEPSQFVVGTTTGSLIMGSRFDKKLPVKSYTQQTSFGAVTAIAFSPFLPHYFLVGYGDGSISLFDKQLGQSIASWAEENHGVFVTSIQWSRSRSAVFFVMYSNGTISTFDLLTSHMTSILTQQVSKPKRNLSLRLSLSADIVKTCRPMLALSSGNAPNQFELYHLTKELTHKVQNELGQAQSMLLGIV</sequence>
<feature type="coiled-coil region" evidence="1">
    <location>
        <begin position="292"/>
        <end position="433"/>
    </location>
</feature>
<dbReference type="SMART" id="SM00320">
    <property type="entry name" value="WD40"/>
    <property type="match status" value="3"/>
</dbReference>
<gene>
    <name evidence="3" type="ORF">THRCLA_00637</name>
</gene>
<feature type="compositionally biased region" description="Basic and acidic residues" evidence="2">
    <location>
        <begin position="822"/>
        <end position="831"/>
    </location>
</feature>
<feature type="coiled-coil region" evidence="1">
    <location>
        <begin position="218"/>
        <end position="266"/>
    </location>
</feature>
<evidence type="ECO:0000256" key="2">
    <source>
        <dbReference type="SAM" id="MobiDB-lite"/>
    </source>
</evidence>
<evidence type="ECO:0008006" key="5">
    <source>
        <dbReference type="Google" id="ProtNLM"/>
    </source>
</evidence>
<keyword evidence="1" id="KW-0175">Coiled coil</keyword>
<dbReference type="STRING" id="74557.A0A1W0AAZ3"/>
<feature type="compositionally biased region" description="Low complexity" evidence="2">
    <location>
        <begin position="707"/>
        <end position="726"/>
    </location>
</feature>
<organism evidence="3 4">
    <name type="scientific">Thraustotheca clavata</name>
    <dbReference type="NCBI Taxonomy" id="74557"/>
    <lineage>
        <taxon>Eukaryota</taxon>
        <taxon>Sar</taxon>
        <taxon>Stramenopiles</taxon>
        <taxon>Oomycota</taxon>
        <taxon>Saprolegniomycetes</taxon>
        <taxon>Saprolegniales</taxon>
        <taxon>Achlyaceae</taxon>
        <taxon>Thraustotheca</taxon>
    </lineage>
</organism>
<dbReference type="InterPro" id="IPR042505">
    <property type="entry name" value="DYNC2I1"/>
</dbReference>
<name>A0A1W0AAZ3_9STRA</name>
<feature type="compositionally biased region" description="Basic and acidic residues" evidence="2">
    <location>
        <begin position="759"/>
        <end position="795"/>
    </location>
</feature>
<dbReference type="Gene3D" id="2.130.10.10">
    <property type="entry name" value="YVTN repeat-like/Quinoprotein amine dehydrogenase"/>
    <property type="match status" value="1"/>
</dbReference>
<dbReference type="GO" id="GO:0045504">
    <property type="term" value="F:dynein heavy chain binding"/>
    <property type="evidence" value="ECO:0007669"/>
    <property type="project" value="InterPro"/>
</dbReference>
<accession>A0A1W0AAZ3</accession>
<dbReference type="InterPro" id="IPR015943">
    <property type="entry name" value="WD40/YVTN_repeat-like_dom_sf"/>
</dbReference>
<dbReference type="Proteomes" id="UP000243217">
    <property type="component" value="Unassembled WGS sequence"/>
</dbReference>
<comment type="caution">
    <text evidence="3">The sequence shown here is derived from an EMBL/GenBank/DDBJ whole genome shotgun (WGS) entry which is preliminary data.</text>
</comment>
<dbReference type="SUPFAM" id="SSF50978">
    <property type="entry name" value="WD40 repeat-like"/>
    <property type="match status" value="1"/>
</dbReference>
<dbReference type="Gene3D" id="3.80.10.10">
    <property type="entry name" value="Ribonuclease Inhibitor"/>
    <property type="match status" value="2"/>
</dbReference>
<evidence type="ECO:0000313" key="3">
    <source>
        <dbReference type="EMBL" id="OQS07351.1"/>
    </source>
</evidence>
<feature type="region of interest" description="Disordered" evidence="2">
    <location>
        <begin position="638"/>
        <end position="670"/>
    </location>
</feature>
<evidence type="ECO:0000313" key="4">
    <source>
        <dbReference type="Proteomes" id="UP000243217"/>
    </source>
</evidence>
<feature type="compositionally biased region" description="Low complexity" evidence="2">
    <location>
        <begin position="866"/>
        <end position="877"/>
    </location>
</feature>
<dbReference type="SMART" id="SM00368">
    <property type="entry name" value="LRR_RI"/>
    <property type="match status" value="5"/>
</dbReference>
<dbReference type="GO" id="GO:0005868">
    <property type="term" value="C:cytoplasmic dynein complex"/>
    <property type="evidence" value="ECO:0007669"/>
    <property type="project" value="InterPro"/>
</dbReference>
<feature type="compositionally biased region" description="Basic and acidic residues" evidence="2">
    <location>
        <begin position="843"/>
        <end position="865"/>
    </location>
</feature>
<dbReference type="SUPFAM" id="SSF52047">
    <property type="entry name" value="RNI-like"/>
    <property type="match status" value="1"/>
</dbReference>
<protein>
    <recommendedName>
        <fullName evidence="5">Leucine-rich repeat and WD repeat-containing protein 1</fullName>
    </recommendedName>
</protein>
<dbReference type="PANTHER" id="PTHR16022">
    <property type="entry name" value="WD REPEAT DOMAIN 60"/>
    <property type="match status" value="1"/>
</dbReference>
<dbReference type="GO" id="GO:0042073">
    <property type="term" value="P:intraciliary transport"/>
    <property type="evidence" value="ECO:0007669"/>
    <property type="project" value="InterPro"/>
</dbReference>
<feature type="compositionally biased region" description="Basic and acidic residues" evidence="2">
    <location>
        <begin position="969"/>
        <end position="985"/>
    </location>
</feature>
<feature type="region of interest" description="Disordered" evidence="2">
    <location>
        <begin position="683"/>
        <end position="905"/>
    </location>
</feature>
<evidence type="ECO:0000256" key="1">
    <source>
        <dbReference type="SAM" id="Coils"/>
    </source>
</evidence>
<proteinExistence type="predicted"/>
<feature type="coiled-coil region" evidence="1">
    <location>
        <begin position="464"/>
        <end position="618"/>
    </location>
</feature>
<feature type="compositionally biased region" description="Acidic residues" evidence="2">
    <location>
        <begin position="806"/>
        <end position="821"/>
    </location>
</feature>
<keyword evidence="4" id="KW-1185">Reference proteome</keyword>
<dbReference type="GO" id="GO:0045503">
    <property type="term" value="F:dynein light chain binding"/>
    <property type="evidence" value="ECO:0007669"/>
    <property type="project" value="InterPro"/>
</dbReference>
<feature type="compositionally biased region" description="Basic and acidic residues" evidence="2">
    <location>
        <begin position="878"/>
        <end position="887"/>
    </location>
</feature>
<dbReference type="Pfam" id="PF13516">
    <property type="entry name" value="LRR_6"/>
    <property type="match status" value="2"/>
</dbReference>
<dbReference type="GO" id="GO:0005929">
    <property type="term" value="C:cilium"/>
    <property type="evidence" value="ECO:0007669"/>
    <property type="project" value="GOC"/>
</dbReference>
<dbReference type="InterPro" id="IPR001680">
    <property type="entry name" value="WD40_rpt"/>
</dbReference>
<feature type="compositionally biased region" description="Low complexity" evidence="2">
    <location>
        <begin position="796"/>
        <end position="805"/>
    </location>
</feature>
<dbReference type="PANTHER" id="PTHR16022:SF0">
    <property type="entry name" value="CYTOPLASMIC DYNEIN 2 INTERMEDIATE CHAIN 1"/>
    <property type="match status" value="1"/>
</dbReference>
<dbReference type="InterPro" id="IPR036322">
    <property type="entry name" value="WD40_repeat_dom_sf"/>
</dbReference>
<dbReference type="EMBL" id="JNBS01000247">
    <property type="protein sequence ID" value="OQS07351.1"/>
    <property type="molecule type" value="Genomic_DNA"/>
</dbReference>
<dbReference type="InterPro" id="IPR001611">
    <property type="entry name" value="Leu-rich_rpt"/>
</dbReference>
<dbReference type="OrthoDB" id="120976at2759"/>
<dbReference type="InterPro" id="IPR032675">
    <property type="entry name" value="LRR_dom_sf"/>
</dbReference>